<dbReference type="Pfam" id="PF04082">
    <property type="entry name" value="Fungal_trans"/>
    <property type="match status" value="1"/>
</dbReference>
<dbReference type="SMART" id="SM00906">
    <property type="entry name" value="Fungal_trans"/>
    <property type="match status" value="1"/>
</dbReference>
<dbReference type="PANTHER" id="PTHR47338">
    <property type="entry name" value="ZN(II)2CYS6 TRANSCRIPTION FACTOR (EUROFUNG)-RELATED"/>
    <property type="match status" value="1"/>
</dbReference>
<name>A0A072NU60_9EURO</name>
<dbReference type="GO" id="GO:0008270">
    <property type="term" value="F:zinc ion binding"/>
    <property type="evidence" value="ECO:0007669"/>
    <property type="project" value="InterPro"/>
</dbReference>
<gene>
    <name evidence="8" type="ORF">A1O9_12548</name>
</gene>
<evidence type="ECO:0000256" key="6">
    <source>
        <dbReference type="SAM" id="MobiDB-lite"/>
    </source>
</evidence>
<evidence type="ECO:0000256" key="1">
    <source>
        <dbReference type="ARBA" id="ARBA00004123"/>
    </source>
</evidence>
<dbReference type="OrthoDB" id="3862662at2759"/>
<keyword evidence="5" id="KW-0539">Nucleus</keyword>
<evidence type="ECO:0000259" key="7">
    <source>
        <dbReference type="SMART" id="SM00906"/>
    </source>
</evidence>
<protein>
    <recommendedName>
        <fullName evidence="7">Xylanolytic transcriptional activator regulatory domain-containing protein</fullName>
    </recommendedName>
</protein>
<organism evidence="8 9">
    <name type="scientific">Exophiala aquamarina CBS 119918</name>
    <dbReference type="NCBI Taxonomy" id="1182545"/>
    <lineage>
        <taxon>Eukaryota</taxon>
        <taxon>Fungi</taxon>
        <taxon>Dikarya</taxon>
        <taxon>Ascomycota</taxon>
        <taxon>Pezizomycotina</taxon>
        <taxon>Eurotiomycetes</taxon>
        <taxon>Chaetothyriomycetidae</taxon>
        <taxon>Chaetothyriales</taxon>
        <taxon>Herpotrichiellaceae</taxon>
        <taxon>Exophiala</taxon>
    </lineage>
</organism>
<proteinExistence type="predicted"/>
<evidence type="ECO:0000256" key="2">
    <source>
        <dbReference type="ARBA" id="ARBA00022723"/>
    </source>
</evidence>
<keyword evidence="9" id="KW-1185">Reference proteome</keyword>
<feature type="region of interest" description="Disordered" evidence="6">
    <location>
        <begin position="485"/>
        <end position="517"/>
    </location>
</feature>
<dbReference type="PANTHER" id="PTHR47338:SF10">
    <property type="entry name" value="TRANSCRIPTION FACTOR DOMAIN-CONTAINING PROTEIN-RELATED"/>
    <property type="match status" value="1"/>
</dbReference>
<evidence type="ECO:0000313" key="9">
    <source>
        <dbReference type="Proteomes" id="UP000027920"/>
    </source>
</evidence>
<evidence type="ECO:0000256" key="4">
    <source>
        <dbReference type="ARBA" id="ARBA00023163"/>
    </source>
</evidence>
<keyword evidence="3" id="KW-0805">Transcription regulation</keyword>
<dbReference type="CDD" id="cd12148">
    <property type="entry name" value="fungal_TF_MHR"/>
    <property type="match status" value="1"/>
</dbReference>
<dbReference type="STRING" id="1182545.A0A072NU60"/>
<keyword evidence="2" id="KW-0479">Metal-binding</keyword>
<evidence type="ECO:0000256" key="3">
    <source>
        <dbReference type="ARBA" id="ARBA00023015"/>
    </source>
</evidence>
<dbReference type="Proteomes" id="UP000027920">
    <property type="component" value="Unassembled WGS sequence"/>
</dbReference>
<dbReference type="EMBL" id="AMGV01000024">
    <property type="protein sequence ID" value="KEF51399.1"/>
    <property type="molecule type" value="Genomic_DNA"/>
</dbReference>
<dbReference type="GeneID" id="25287442"/>
<dbReference type="GO" id="GO:0006351">
    <property type="term" value="P:DNA-templated transcription"/>
    <property type="evidence" value="ECO:0007669"/>
    <property type="project" value="InterPro"/>
</dbReference>
<dbReference type="InterPro" id="IPR007219">
    <property type="entry name" value="XnlR_reg_dom"/>
</dbReference>
<comment type="subcellular location">
    <subcellularLocation>
        <location evidence="1">Nucleus</location>
    </subcellularLocation>
</comment>
<dbReference type="AlphaFoldDB" id="A0A072NU60"/>
<comment type="caution">
    <text evidence="8">The sequence shown here is derived from an EMBL/GenBank/DDBJ whole genome shotgun (WGS) entry which is preliminary data.</text>
</comment>
<reference evidence="8 9" key="1">
    <citation type="submission" date="2013-03" db="EMBL/GenBank/DDBJ databases">
        <title>The Genome Sequence of Exophiala aquamarina CBS 119918.</title>
        <authorList>
            <consortium name="The Broad Institute Genomics Platform"/>
            <person name="Cuomo C."/>
            <person name="de Hoog S."/>
            <person name="Gorbushina A."/>
            <person name="Walker B."/>
            <person name="Young S.K."/>
            <person name="Zeng Q."/>
            <person name="Gargeya S."/>
            <person name="Fitzgerald M."/>
            <person name="Haas B."/>
            <person name="Abouelleil A."/>
            <person name="Allen A.W."/>
            <person name="Alvarado L."/>
            <person name="Arachchi H.M."/>
            <person name="Berlin A.M."/>
            <person name="Chapman S.B."/>
            <person name="Gainer-Dewar J."/>
            <person name="Goldberg J."/>
            <person name="Griggs A."/>
            <person name="Gujja S."/>
            <person name="Hansen M."/>
            <person name="Howarth C."/>
            <person name="Imamovic A."/>
            <person name="Ireland A."/>
            <person name="Larimer J."/>
            <person name="McCowan C."/>
            <person name="Murphy C."/>
            <person name="Pearson M."/>
            <person name="Poon T.W."/>
            <person name="Priest M."/>
            <person name="Roberts A."/>
            <person name="Saif S."/>
            <person name="Shea T."/>
            <person name="Sisk P."/>
            <person name="Sykes S."/>
            <person name="Wortman J."/>
            <person name="Nusbaum C."/>
            <person name="Birren B."/>
        </authorList>
    </citation>
    <scope>NUCLEOTIDE SEQUENCE [LARGE SCALE GENOMIC DNA]</scope>
    <source>
        <strain evidence="8 9">CBS 119918</strain>
    </source>
</reference>
<evidence type="ECO:0000313" key="8">
    <source>
        <dbReference type="EMBL" id="KEF51399.1"/>
    </source>
</evidence>
<feature type="domain" description="Xylanolytic transcriptional activator regulatory" evidence="7">
    <location>
        <begin position="123"/>
        <end position="204"/>
    </location>
</feature>
<sequence length="662" mass="73891">MPVRIDDRLSIFFATFTAFTLFRELHFRATLGKIGSDVHLKALLAAIFAFSRKSMEFGNGNTTTGFVRDPDATLSSSQYNDQAVFWVDAAVAECGDDPPPLCVLQALVLVTHWLLIRRVRGRAWRSMGLCIRIAYELGLHTIDKGRDFEVTKQAPERWCEDEERRRTWWAIWEMDVFASVLYRLPCTISWSSTQVWLPAPDENWLQSQPQNSCFLHPGLVSRSQELQASGNESPKAWFIVLNSLMAEGHAFSSRVGNGAVVTKEPTLGGEQYASDNRLFLERLMNAIQLCALSIPSKYKYRGQYLDFGTMQYGQRDRTSTIRTQSAVYELALMQEVAKLMALKNAIFEGGAASLLRKAQDLGLGLRSQSGQGNTGQTLDRYFQASHAIFSHLFSSHETHVQYVNPFIAHAAWMAATVQLLQHALTINEAQREVVKSRFELLKAIHKQWVEHWSMSEVPLHRLVVLEAQLRRLVCLSRHPAEPRRLLSPAPAADKSTRLQHHCPDVGNGNSASGSDGLGLNGLMHKASGQQRPAVSLGRESVPAALPNPPVIIESLPNDMHMGNQVQQVQTGGLELQMMAETSRQGLGPTTDPVLASDANRATPNSAAQWPKQSMQVDLLDDAAMWNDIFPEETTNFSLLTDNKMIGEVSSYLDEIFSGPDFW</sequence>
<dbReference type="RefSeq" id="XP_013253989.1">
    <property type="nucleotide sequence ID" value="XM_013398535.1"/>
</dbReference>
<dbReference type="VEuPathDB" id="FungiDB:A1O9_12548"/>
<keyword evidence="4" id="KW-0804">Transcription</keyword>
<dbReference type="GO" id="GO:0005634">
    <property type="term" value="C:nucleus"/>
    <property type="evidence" value="ECO:0007669"/>
    <property type="project" value="UniProtKB-SubCell"/>
</dbReference>
<dbReference type="InterPro" id="IPR050815">
    <property type="entry name" value="TF_fung"/>
</dbReference>
<dbReference type="HOGENOM" id="CLU_007531_1_1_1"/>
<accession>A0A072NU60</accession>
<dbReference type="GO" id="GO:0003677">
    <property type="term" value="F:DNA binding"/>
    <property type="evidence" value="ECO:0007669"/>
    <property type="project" value="InterPro"/>
</dbReference>
<dbReference type="GO" id="GO:0000981">
    <property type="term" value="F:DNA-binding transcription factor activity, RNA polymerase II-specific"/>
    <property type="evidence" value="ECO:0007669"/>
    <property type="project" value="InterPro"/>
</dbReference>
<evidence type="ECO:0000256" key="5">
    <source>
        <dbReference type="ARBA" id="ARBA00023242"/>
    </source>
</evidence>